<sequence length="1231" mass="138269">MSKNIIKKPINKKVKLLKMIFSALGTTVSIQLATAVVLGAKSIKDLQDQNWKAEFNRILASNSVITKDLVKRYANRPEIDEIILPPNVKELGDNVFSNFKHVKKITITKQTGLIGKDAFKGITSLEEINIPDKSHIIGTQDLPDNIKIKYGNEEHTKATWKAKWNQENLTLEDSVTSLSYNALKECDKIKTLDTNKVEQISANTLPNANLKELTLNDAIKQVIKKELFNPDFSIKKLNIGKALDVIDLHNQLKQIKEIKHVKILETISKISDNAFKDVNIQKIDLASTIKEIGKNAFENSKITEIDLKNTEIISEDAFNASQLKKVTFNNSTLKSIKNRAFANCAFDDINFPDNIDEIADNAFSETSISNILTIGKLLEKSNIGKVISSFSMIANLTVKGNIEKIPAMSLANINVNTLTLENGIKELERKALHRATIKHLKFADTIEKIYKSNNQETDDDGTFSKVEQIDTIEIGKGLQNCSDLQELFFYGRNKTFNRFVNLKLTSTIDSLDENMWNSSIGSKTIYVEQILLDNKFTSLGNKTFKNVSFKKINLNNITDLGKQNFVSCDSSLDLDFSEAMTKISDEAFMNTTCFNDGKTLNLKNVTEIGDKAFLNSSITKIDLAKVTKIGANAFENSKLSGVLDLANVEEINNGAFRHCNDLKQTINGNISKIGNEAFYECSKLESVNLSNPELKEIGDEAFYNCGVLKEINLESVEKFGISSFEKCAELTNINLKNATTIRKNAFLECTKLETIGEFEKEVEIGEYAFTNDKNLKTFKLENVTKLGRNAFENCEKLELNNKFNDQITNIPESCFANCGNIKELDFNNIQTLDKNAFINAFNLKIKNSKNLIIIGEYSLSNVAKNNKMDTFDTDNLEEIQNNGCQGLFVKKLNLKNIKKLGSEAFKESSIEEIIDLEKSNLKEIPQNAFSKCQQLEEINLSKIEKINDFAFYLCSKLTNIDLSNVKTLGVRSFLNASSIKKVNLSSLEQEELPEEVFGKCTNLEEVTLSSNVKTIGNNAFTACSNLTKINLENVQKIKTRAFYNNTSLSEIDLTSLERLEQEAFSNNRNLSKVTLGNLLKNIQKGAFKNSRSLKEIDFNKVQTIEDEAFKDSGLRTLTMTDDLHRIGKSAFENVNFSDLDSLKFQTWTKINKHAFKNASFKENAEIDFNTRTVTIEEEAFYGIKNVQLIKNGSKVDKVGNRAFARSSLSNKGLTKENTFPNAEFGNDVFSA</sequence>
<keyword evidence="2" id="KW-1185">Reference proteome</keyword>
<gene>
    <name evidence="1" type="ORF">LQ356_01115</name>
</gene>
<accession>A0ABZ2TSF5</accession>
<dbReference type="PANTHER" id="PTHR45661">
    <property type="entry name" value="SURFACE ANTIGEN"/>
    <property type="match status" value="1"/>
</dbReference>
<dbReference type="Gene3D" id="3.80.10.10">
    <property type="entry name" value="Ribonuclease Inhibitor"/>
    <property type="match status" value="9"/>
</dbReference>
<dbReference type="RefSeq" id="WP_405311961.1">
    <property type="nucleotide sequence ID" value="NZ_CP088155.1"/>
</dbReference>
<organism evidence="1 2">
    <name type="scientific">Metamycoplasma faucium</name>
    <dbReference type="NCBI Taxonomy" id="56142"/>
    <lineage>
        <taxon>Bacteria</taxon>
        <taxon>Bacillati</taxon>
        <taxon>Mycoplasmatota</taxon>
        <taxon>Mycoplasmoidales</taxon>
        <taxon>Metamycoplasmataceae</taxon>
        <taxon>Metamycoplasma</taxon>
    </lineage>
</organism>
<dbReference type="EMBL" id="CP088155">
    <property type="protein sequence ID" value="WYM97486.1"/>
    <property type="molecule type" value="Genomic_DNA"/>
</dbReference>
<dbReference type="Proteomes" id="UP001622612">
    <property type="component" value="Chromosome"/>
</dbReference>
<dbReference type="InterPro" id="IPR032675">
    <property type="entry name" value="LRR_dom_sf"/>
</dbReference>
<dbReference type="SUPFAM" id="SSF52058">
    <property type="entry name" value="L domain-like"/>
    <property type="match status" value="3"/>
</dbReference>
<evidence type="ECO:0000313" key="1">
    <source>
        <dbReference type="EMBL" id="WYM97486.1"/>
    </source>
</evidence>
<dbReference type="Pfam" id="PF13306">
    <property type="entry name" value="LRR_5"/>
    <property type="match status" value="8"/>
</dbReference>
<evidence type="ECO:0000313" key="2">
    <source>
        <dbReference type="Proteomes" id="UP001622612"/>
    </source>
</evidence>
<protein>
    <submittedName>
        <fullName evidence="1">Leucine-rich repeat domain-containing protein</fullName>
    </submittedName>
</protein>
<dbReference type="InterPro" id="IPR053139">
    <property type="entry name" value="Surface_bspA-like"/>
</dbReference>
<name>A0ABZ2TSF5_9BACT</name>
<reference evidence="1" key="1">
    <citation type="submission" date="2021-11" db="EMBL/GenBank/DDBJ databases">
        <title>The first genome sequence of unculturable Mycoplasma faucium obtained by de novo assembly of metagenomic reads.</title>
        <authorList>
            <person name="Sabat A.J."/>
            <person name="Bathoorn E."/>
            <person name="Akkerboom V."/>
            <person name="Friedrich A.W."/>
        </authorList>
    </citation>
    <scope>NUCLEOTIDE SEQUENCE [LARGE SCALE GENOMIC DNA]</scope>
    <source>
        <strain evidence="1">UMCG-MFM1</strain>
    </source>
</reference>
<dbReference type="PANTHER" id="PTHR45661:SF3">
    <property type="entry name" value="IG-LIKE DOMAIN-CONTAINING PROTEIN"/>
    <property type="match status" value="1"/>
</dbReference>
<dbReference type="InterPro" id="IPR026906">
    <property type="entry name" value="LRR_5"/>
</dbReference>
<proteinExistence type="predicted"/>